<evidence type="ECO:0000313" key="3">
    <source>
        <dbReference type="Proteomes" id="UP001459277"/>
    </source>
</evidence>
<feature type="domain" description="RNase H type-1" evidence="1">
    <location>
        <begin position="50"/>
        <end position="180"/>
    </location>
</feature>
<name>A0AAW2DWG3_9ROSI</name>
<organism evidence="2 3">
    <name type="scientific">Lithocarpus litseifolius</name>
    <dbReference type="NCBI Taxonomy" id="425828"/>
    <lineage>
        <taxon>Eukaryota</taxon>
        <taxon>Viridiplantae</taxon>
        <taxon>Streptophyta</taxon>
        <taxon>Embryophyta</taxon>
        <taxon>Tracheophyta</taxon>
        <taxon>Spermatophyta</taxon>
        <taxon>Magnoliopsida</taxon>
        <taxon>eudicotyledons</taxon>
        <taxon>Gunneridae</taxon>
        <taxon>Pentapetalae</taxon>
        <taxon>rosids</taxon>
        <taxon>fabids</taxon>
        <taxon>Fagales</taxon>
        <taxon>Fagaceae</taxon>
        <taxon>Lithocarpus</taxon>
    </lineage>
</organism>
<dbReference type="InterPro" id="IPR044730">
    <property type="entry name" value="RNase_H-like_dom_plant"/>
</dbReference>
<dbReference type="SUPFAM" id="SSF53098">
    <property type="entry name" value="Ribonuclease H-like"/>
    <property type="match status" value="1"/>
</dbReference>
<evidence type="ECO:0000313" key="2">
    <source>
        <dbReference type="EMBL" id="KAL0014756.1"/>
    </source>
</evidence>
<dbReference type="GO" id="GO:0004523">
    <property type="term" value="F:RNA-DNA hybrid ribonuclease activity"/>
    <property type="evidence" value="ECO:0007669"/>
    <property type="project" value="InterPro"/>
</dbReference>
<reference evidence="2 3" key="1">
    <citation type="submission" date="2024-01" db="EMBL/GenBank/DDBJ databases">
        <title>A telomere-to-telomere, gap-free genome of sweet tea (Lithocarpus litseifolius).</title>
        <authorList>
            <person name="Zhou J."/>
        </authorList>
    </citation>
    <scope>NUCLEOTIDE SEQUENCE [LARGE SCALE GENOMIC DNA]</scope>
    <source>
        <strain evidence="2">Zhou-2022a</strain>
        <tissue evidence="2">Leaf</tissue>
    </source>
</reference>
<dbReference type="PANTHER" id="PTHR47723:SF19">
    <property type="entry name" value="POLYNUCLEOTIDYL TRANSFERASE, RIBONUCLEASE H-LIKE SUPERFAMILY PROTEIN"/>
    <property type="match status" value="1"/>
</dbReference>
<dbReference type="InterPro" id="IPR012337">
    <property type="entry name" value="RNaseH-like_sf"/>
</dbReference>
<accession>A0AAW2DWG3</accession>
<dbReference type="InterPro" id="IPR036397">
    <property type="entry name" value="RNaseH_sf"/>
</dbReference>
<dbReference type="Proteomes" id="UP001459277">
    <property type="component" value="Unassembled WGS sequence"/>
</dbReference>
<dbReference type="GO" id="GO:0003676">
    <property type="term" value="F:nucleic acid binding"/>
    <property type="evidence" value="ECO:0007669"/>
    <property type="project" value="InterPro"/>
</dbReference>
<gene>
    <name evidence="2" type="ORF">SO802_001825</name>
</gene>
<dbReference type="Gene3D" id="3.30.420.10">
    <property type="entry name" value="Ribonuclease H-like superfamily/Ribonuclease H"/>
    <property type="match status" value="1"/>
</dbReference>
<evidence type="ECO:0000259" key="1">
    <source>
        <dbReference type="PROSITE" id="PS50879"/>
    </source>
</evidence>
<proteinExistence type="predicted"/>
<dbReference type="EMBL" id="JAZDWU010000001">
    <property type="protein sequence ID" value="KAL0014756.1"/>
    <property type="molecule type" value="Genomic_DNA"/>
</dbReference>
<dbReference type="Pfam" id="PF13456">
    <property type="entry name" value="RVT_3"/>
    <property type="match status" value="1"/>
</dbReference>
<dbReference type="CDD" id="cd06222">
    <property type="entry name" value="RNase_H_like"/>
    <property type="match status" value="1"/>
</dbReference>
<dbReference type="AlphaFoldDB" id="A0AAW2DWG3"/>
<comment type="caution">
    <text evidence="2">The sequence shown here is derived from an EMBL/GenBank/DDBJ whole genome shotgun (WGS) entry which is preliminary data.</text>
</comment>
<keyword evidence="3" id="KW-1185">Reference proteome</keyword>
<dbReference type="PROSITE" id="PS50879">
    <property type="entry name" value="RNASE_H_1"/>
    <property type="match status" value="1"/>
</dbReference>
<dbReference type="InterPro" id="IPR053151">
    <property type="entry name" value="RNase_H-like"/>
</dbReference>
<dbReference type="PANTHER" id="PTHR47723">
    <property type="entry name" value="OS05G0353850 PROTEIN"/>
    <property type="match status" value="1"/>
</dbReference>
<dbReference type="InterPro" id="IPR002156">
    <property type="entry name" value="RNaseH_domain"/>
</dbReference>
<sequence>MLLALRGFLEDSRSGGVFINSCFALAKVSHKTHGLELTPLEFTTRWERPTSGWVKLNTDGSSLGNPGLAGSGGVIRDEEGNWLMGFARNIGITTSFQVELWGLRDGLNLCVERNFSAVEVELDARAVLNVITSLVCSNSLITSLVDDCKQLASRIPRIRFNHCYREANRSADKLARMGAVQQRPFTIFLSPPVDVFNIFISELFGETIARACPESVVSV</sequence>
<protein>
    <recommendedName>
        <fullName evidence="1">RNase H type-1 domain-containing protein</fullName>
    </recommendedName>
</protein>